<organism evidence="1 2">
    <name type="scientific">Neophaeococcomyces mojaviensis</name>
    <dbReference type="NCBI Taxonomy" id="3383035"/>
    <lineage>
        <taxon>Eukaryota</taxon>
        <taxon>Fungi</taxon>
        <taxon>Dikarya</taxon>
        <taxon>Ascomycota</taxon>
        <taxon>Pezizomycotina</taxon>
        <taxon>Eurotiomycetes</taxon>
        <taxon>Chaetothyriomycetidae</taxon>
        <taxon>Chaetothyriales</taxon>
        <taxon>Chaetothyriales incertae sedis</taxon>
        <taxon>Neophaeococcomyces</taxon>
    </lineage>
</organism>
<gene>
    <name evidence="1" type="primary">MP65</name>
    <name evidence="1" type="ORF">H2198_003151</name>
</gene>
<evidence type="ECO:0000313" key="2">
    <source>
        <dbReference type="Proteomes" id="UP001172386"/>
    </source>
</evidence>
<accession>A0ACC3ACQ0</accession>
<sequence>MKALTLIVAAGLASVGLAGAIPGRDVAHQKFHNVRRDVTETITTTFYQTIVWVDTEGKVVSTEVNTPLDATTTSTPAERTSVPPPASISSSPELSANPADLAVMGRPNTAAFPSEAPTSQPPISSQPPVATSKPVPSSSPAAQSTTAGGGSKASGAAPAGMGICYDMIDSSTQCKSQATASSEFGFLKSQGYGIIHLYDIGCPIGDFIVAANQNGVQLLIGINQISNVQGDLGKLISMVNGQWNVVHTVYIGNELVNGGGASADAVAGAVNQGRGQLQAAGYTGNVVTIDTFNVMQNNPTVCSTSDYCAANAHAYFDPNSAAANAGNFVMNAYNAVKAANGGKNVVITETGWPYQGSCNGQACPSVENQKAAMNSIMKTFSGMPGNVFMFQAYNAGYKQPGPNGVEQFFGIYDSDHYTGGIGSA</sequence>
<keyword evidence="2" id="KW-1185">Reference proteome</keyword>
<name>A0ACC3ACQ0_9EURO</name>
<dbReference type="EC" id="3.2.1.58" evidence="1"/>
<proteinExistence type="predicted"/>
<comment type="caution">
    <text evidence="1">The sequence shown here is derived from an EMBL/GenBank/DDBJ whole genome shotgun (WGS) entry which is preliminary data.</text>
</comment>
<reference evidence="1" key="1">
    <citation type="submission" date="2022-10" db="EMBL/GenBank/DDBJ databases">
        <title>Culturing micro-colonial fungi from biological soil crusts in the Mojave desert and describing Neophaeococcomyces mojavensis, and introducing the new genera and species Taxawa tesnikishii.</title>
        <authorList>
            <person name="Kurbessoian T."/>
            <person name="Stajich J.E."/>
        </authorList>
    </citation>
    <scope>NUCLEOTIDE SEQUENCE</scope>
    <source>
        <strain evidence="1">JES_112</strain>
    </source>
</reference>
<protein>
    <submittedName>
        <fullName evidence="1">Cell surface mannoprotein mp65</fullName>
        <ecNumber evidence="1">3.2.1.58</ecNumber>
    </submittedName>
</protein>
<dbReference type="Proteomes" id="UP001172386">
    <property type="component" value="Unassembled WGS sequence"/>
</dbReference>
<keyword evidence="1" id="KW-0378">Hydrolase</keyword>
<dbReference type="EMBL" id="JAPDRQ010000040">
    <property type="protein sequence ID" value="KAJ9659422.1"/>
    <property type="molecule type" value="Genomic_DNA"/>
</dbReference>
<keyword evidence="1" id="KW-0326">Glycosidase</keyword>
<evidence type="ECO:0000313" key="1">
    <source>
        <dbReference type="EMBL" id="KAJ9659422.1"/>
    </source>
</evidence>